<keyword evidence="2" id="KW-0732">Signal</keyword>
<evidence type="ECO:0000256" key="2">
    <source>
        <dbReference type="ARBA" id="ARBA00022729"/>
    </source>
</evidence>
<keyword evidence="5" id="KW-0449">Lipoprotein</keyword>
<dbReference type="InterPro" id="IPR050490">
    <property type="entry name" value="Bact_solute-bd_prot1"/>
</dbReference>
<dbReference type="Gene3D" id="3.40.190.10">
    <property type="entry name" value="Periplasmic binding protein-like II"/>
    <property type="match status" value="2"/>
</dbReference>
<dbReference type="Pfam" id="PF13416">
    <property type="entry name" value="SBP_bac_8"/>
    <property type="match status" value="1"/>
</dbReference>
<proteinExistence type="predicted"/>
<evidence type="ECO:0000256" key="5">
    <source>
        <dbReference type="ARBA" id="ARBA00023288"/>
    </source>
</evidence>
<dbReference type="AlphaFoldDB" id="A0A2V5KSS6"/>
<keyword evidence="3" id="KW-0472">Membrane</keyword>
<evidence type="ECO:0000256" key="3">
    <source>
        <dbReference type="ARBA" id="ARBA00023136"/>
    </source>
</evidence>
<organism evidence="6 7">
    <name type="scientific">Paenibacillus flagellatus</name>
    <dbReference type="NCBI Taxonomy" id="2211139"/>
    <lineage>
        <taxon>Bacteria</taxon>
        <taxon>Bacillati</taxon>
        <taxon>Bacillota</taxon>
        <taxon>Bacilli</taxon>
        <taxon>Bacillales</taxon>
        <taxon>Paenibacillaceae</taxon>
        <taxon>Paenibacillus</taxon>
    </lineage>
</organism>
<evidence type="ECO:0008006" key="8">
    <source>
        <dbReference type="Google" id="ProtNLM"/>
    </source>
</evidence>
<evidence type="ECO:0000313" key="7">
    <source>
        <dbReference type="Proteomes" id="UP000247476"/>
    </source>
</evidence>
<keyword evidence="1" id="KW-1003">Cell membrane</keyword>
<protein>
    <recommendedName>
        <fullName evidence="8">ABC transporter substrate-binding protein</fullName>
    </recommendedName>
</protein>
<gene>
    <name evidence="6" type="ORF">DLM86_22015</name>
</gene>
<evidence type="ECO:0000256" key="4">
    <source>
        <dbReference type="ARBA" id="ARBA00023139"/>
    </source>
</evidence>
<comment type="caution">
    <text evidence="6">The sequence shown here is derived from an EMBL/GenBank/DDBJ whole genome shotgun (WGS) entry which is preliminary data.</text>
</comment>
<dbReference type="EMBL" id="QJVJ01000010">
    <property type="protein sequence ID" value="PYI52156.1"/>
    <property type="molecule type" value="Genomic_DNA"/>
</dbReference>
<evidence type="ECO:0000313" key="6">
    <source>
        <dbReference type="EMBL" id="PYI52156.1"/>
    </source>
</evidence>
<name>A0A2V5KSS6_9BACL</name>
<keyword evidence="4" id="KW-0564">Palmitate</keyword>
<reference evidence="6 7" key="1">
    <citation type="submission" date="2018-05" db="EMBL/GenBank/DDBJ databases">
        <title>Paenibacillus flagellatus sp. nov., isolated from selenium mineral soil.</title>
        <authorList>
            <person name="Dai X."/>
        </authorList>
    </citation>
    <scope>NUCLEOTIDE SEQUENCE [LARGE SCALE GENOMIC DNA]</scope>
    <source>
        <strain evidence="6 7">DXL2</strain>
    </source>
</reference>
<dbReference type="SUPFAM" id="SSF53850">
    <property type="entry name" value="Periplasmic binding protein-like II"/>
    <property type="match status" value="1"/>
</dbReference>
<dbReference type="InterPro" id="IPR006059">
    <property type="entry name" value="SBP"/>
</dbReference>
<dbReference type="PANTHER" id="PTHR43649">
    <property type="entry name" value="ARABINOSE-BINDING PROTEIN-RELATED"/>
    <property type="match status" value="1"/>
</dbReference>
<dbReference type="Proteomes" id="UP000247476">
    <property type="component" value="Unassembled WGS sequence"/>
</dbReference>
<evidence type="ECO:0000256" key="1">
    <source>
        <dbReference type="ARBA" id="ARBA00022475"/>
    </source>
</evidence>
<accession>A0A2V5KSS6</accession>
<keyword evidence="7" id="KW-1185">Reference proteome</keyword>
<sequence>MPEGAAGTKEKLALRLFVDAPSNAQLPGGQDDFVKKTIEEKFNVTLQVEYMMLGDDYNKKINAYLTSNDPPDVWRDGNGDGGSKYALDGLLGDLTPFVSPRTMPNYFKHWVDETTLKRYQLAGGFFRAPVPYNKEIYRAWYIRKDWLDKLGLQVPKTYDDYYKALQAFTNNDPDGNGKKDTYGFSMSGQGDGVYFDWPEYPKNGLIFPSTLKDGTFVDMQTDPKNEAVLTDIAKVIGEGLVDPDWFLNKGTQHIDKAAQGKVGVVLGTTKDFAFDSNPTSLQAKTKQLFPNANWVPFTPFGSQPLQSGVAPANPFLFHKTVVEKHPEKVKRIVAILDWLASEEGFLLTHYGLENKHYTRSGGTITLKPDAIQEDIVKKGDWLSIWDWFTPNTPAAFKLDVVDPRQTDRDREIVKTISAIPTAPYIGTSITPPPGFDLGSFRKRQRELQVKAVFEDKSGKHWPAYREELMTKYNGAKLFEAYEQQIKAAGLAP</sequence>
<dbReference type="PANTHER" id="PTHR43649:SF33">
    <property type="entry name" value="POLYGALACTURONAN_RHAMNOGALACTURONAN-BINDING PROTEIN YTCQ"/>
    <property type="match status" value="1"/>
</dbReference>